<dbReference type="Proteomes" id="UP000615446">
    <property type="component" value="Unassembled WGS sequence"/>
</dbReference>
<reference evidence="2" key="1">
    <citation type="submission" date="2019-10" db="EMBL/GenBank/DDBJ databases">
        <title>Conservation and host-specific expression of non-tandemly repeated heterogenous ribosome RNA gene in arbuscular mycorrhizal fungi.</title>
        <authorList>
            <person name="Maeda T."/>
            <person name="Kobayashi Y."/>
            <person name="Nakagawa T."/>
            <person name="Ezawa T."/>
            <person name="Yamaguchi K."/>
            <person name="Bino T."/>
            <person name="Nishimoto Y."/>
            <person name="Shigenobu S."/>
            <person name="Kawaguchi M."/>
        </authorList>
    </citation>
    <scope>NUCLEOTIDE SEQUENCE</scope>
    <source>
        <strain evidence="2">HR1</strain>
    </source>
</reference>
<comment type="caution">
    <text evidence="2">The sequence shown here is derived from an EMBL/GenBank/DDBJ whole genome shotgun (WGS) entry which is preliminary data.</text>
</comment>
<dbReference type="EMBL" id="BLAL01000060">
    <property type="protein sequence ID" value="GES82487.1"/>
    <property type="molecule type" value="Genomic_DNA"/>
</dbReference>
<feature type="region of interest" description="Disordered" evidence="1">
    <location>
        <begin position="132"/>
        <end position="170"/>
    </location>
</feature>
<accession>A0A8H3LB93</accession>
<name>A0A8H3LB93_9GLOM</name>
<evidence type="ECO:0000313" key="3">
    <source>
        <dbReference type="Proteomes" id="UP000615446"/>
    </source>
</evidence>
<protein>
    <submittedName>
        <fullName evidence="2">Uncharacterized protein</fullName>
    </submittedName>
</protein>
<dbReference type="OrthoDB" id="2435124at2759"/>
<sequence length="203" mass="23571">MLRIAPSVNLTSPGHFFAYDEALETFGVKFVKQNVTRIPTDSEELKLKIKATQLEKEQTDMLICDYIGDYIQSSKSRINQLVATYDIGIRRLQAIVNQEILLTEDYITVERRAKNITCVTVADISKMKKEKKIEVREEKEKEKESKRGRGRGREKGRGRGEGEEKEEEVNKPYNERVLKIILSLIKILKFFHGKNNNKTLIYF</sequence>
<evidence type="ECO:0000313" key="2">
    <source>
        <dbReference type="EMBL" id="GES82487.1"/>
    </source>
</evidence>
<dbReference type="AlphaFoldDB" id="A0A8H3LB93"/>
<evidence type="ECO:0000256" key="1">
    <source>
        <dbReference type="SAM" id="MobiDB-lite"/>
    </source>
</evidence>
<gene>
    <name evidence="2" type="ORF">RCL2_000969000</name>
</gene>
<organism evidence="2 3">
    <name type="scientific">Rhizophagus clarus</name>
    <dbReference type="NCBI Taxonomy" id="94130"/>
    <lineage>
        <taxon>Eukaryota</taxon>
        <taxon>Fungi</taxon>
        <taxon>Fungi incertae sedis</taxon>
        <taxon>Mucoromycota</taxon>
        <taxon>Glomeromycotina</taxon>
        <taxon>Glomeromycetes</taxon>
        <taxon>Glomerales</taxon>
        <taxon>Glomeraceae</taxon>
        <taxon>Rhizophagus</taxon>
    </lineage>
</organism>
<proteinExistence type="predicted"/>